<dbReference type="SUPFAM" id="SSF55073">
    <property type="entry name" value="Nucleotide cyclase"/>
    <property type="match status" value="1"/>
</dbReference>
<dbReference type="CDD" id="cd01949">
    <property type="entry name" value="GGDEF"/>
    <property type="match status" value="1"/>
</dbReference>
<sequence>MIRFSLKYKFICGIALLVGLIIALTSVNTSRREEALLSESMDQNGLLLCSTLALACQDPMIREAYDELIPYTERVILGGEDIREITIIDLDGKYIAHRVRGDAASKLGEKMPAAVRDRYDAIEAPTRLPVPDQELVEYVAPIKVGSSKFGTIILQYTFGRLSEAKATSRRRILLISMVAMLAGILLSVALAQFITSGLDQLMKGTQVVATGDLTYRLPVVSDDEIGLLASRFNEMIVTLEASRNALDRKIFEIETLFKASQAMNFQSDTEKLVRQILEMAARALKARRASIMLQVDQTDELMTKIVWGLEGVEPGTPLQTTTRIKRGEGVAGAVLQSGNSIIVNEGSRDPLFKSYESTVDYEAQIQNLISVPLKVKDRVTGVINVVNKLEPGGFTPEDQRLMEALAQQAAMAVEHARLYELAITDGLTRLFIHRYFQARLEEEILRAKRYHTTVSLILFDIDHFKKFNDTYGHQQGDIVLMEVAKILKQTVRDTVDIPARYGGEEFAIILPETDARGAQLVAERLRKNVEGHDFPGQDKPLHVTISLGIACFPDHASSKPVLIKKADIALYHCKKLGRNCSSIFNDAMTE</sequence>
<feature type="domain" description="GGDEF" evidence="3">
    <location>
        <begin position="452"/>
        <end position="586"/>
    </location>
</feature>
<feature type="domain" description="HAMP" evidence="2">
    <location>
        <begin position="192"/>
        <end position="244"/>
    </location>
</feature>
<organism evidence="4 5">
    <name type="scientific">Candidatus Ozemobacter sibiricus</name>
    <dbReference type="NCBI Taxonomy" id="2268124"/>
    <lineage>
        <taxon>Bacteria</taxon>
        <taxon>Candidatus Ozemobacteria</taxon>
        <taxon>Candidatus Ozemobacterales</taxon>
        <taxon>Candidatus Ozemobacteraceae</taxon>
        <taxon>Candidatus Ozemobacter</taxon>
    </lineage>
</organism>
<dbReference type="SMART" id="SM00267">
    <property type="entry name" value="GGDEF"/>
    <property type="match status" value="1"/>
</dbReference>
<dbReference type="PROSITE" id="PS50887">
    <property type="entry name" value="GGDEF"/>
    <property type="match status" value="1"/>
</dbReference>
<dbReference type="PANTHER" id="PTHR45138">
    <property type="entry name" value="REGULATORY COMPONENTS OF SENSORY TRANSDUCTION SYSTEM"/>
    <property type="match status" value="1"/>
</dbReference>
<dbReference type="Pfam" id="PF00990">
    <property type="entry name" value="GGDEF"/>
    <property type="match status" value="1"/>
</dbReference>
<dbReference type="Pfam" id="PF00672">
    <property type="entry name" value="HAMP"/>
    <property type="match status" value="1"/>
</dbReference>
<dbReference type="InterPro" id="IPR029787">
    <property type="entry name" value="Nucleotide_cyclase"/>
</dbReference>
<dbReference type="GO" id="GO:0043709">
    <property type="term" value="P:cell adhesion involved in single-species biofilm formation"/>
    <property type="evidence" value="ECO:0007669"/>
    <property type="project" value="TreeGrafter"/>
</dbReference>
<keyword evidence="1" id="KW-0812">Transmembrane</keyword>
<dbReference type="InterPro" id="IPR003018">
    <property type="entry name" value="GAF"/>
</dbReference>
<keyword evidence="1" id="KW-0472">Membrane</keyword>
<protein>
    <submittedName>
        <fullName evidence="4">Diguanylate cyclase/phosphodiesterase (GGDEF &amp; EAL domains) with PAS/PAC sensor(S)</fullName>
    </submittedName>
</protein>
<dbReference type="InterPro" id="IPR043128">
    <property type="entry name" value="Rev_trsase/Diguanyl_cyclase"/>
</dbReference>
<evidence type="ECO:0000259" key="3">
    <source>
        <dbReference type="PROSITE" id="PS50887"/>
    </source>
</evidence>
<dbReference type="FunFam" id="3.30.70.270:FF:000001">
    <property type="entry name" value="Diguanylate cyclase domain protein"/>
    <property type="match status" value="1"/>
</dbReference>
<dbReference type="PANTHER" id="PTHR45138:SF9">
    <property type="entry name" value="DIGUANYLATE CYCLASE DGCM-RELATED"/>
    <property type="match status" value="1"/>
</dbReference>
<dbReference type="CDD" id="cd06225">
    <property type="entry name" value="HAMP"/>
    <property type="match status" value="1"/>
</dbReference>
<name>A0A367ZC61_9BACT</name>
<dbReference type="NCBIfam" id="TIGR00254">
    <property type="entry name" value="GGDEF"/>
    <property type="match status" value="1"/>
</dbReference>
<gene>
    <name evidence="4" type="ORF">OZSIB_3758</name>
</gene>
<dbReference type="GO" id="GO:0052621">
    <property type="term" value="F:diguanylate cyclase activity"/>
    <property type="evidence" value="ECO:0007669"/>
    <property type="project" value="TreeGrafter"/>
</dbReference>
<comment type="caution">
    <text evidence="4">The sequence shown here is derived from an EMBL/GenBank/DDBJ whole genome shotgun (WGS) entry which is preliminary data.</text>
</comment>
<keyword evidence="1" id="KW-1133">Transmembrane helix</keyword>
<dbReference type="InterPro" id="IPR000160">
    <property type="entry name" value="GGDEF_dom"/>
</dbReference>
<evidence type="ECO:0000313" key="5">
    <source>
        <dbReference type="Proteomes" id="UP000252355"/>
    </source>
</evidence>
<dbReference type="Gene3D" id="3.30.70.270">
    <property type="match status" value="1"/>
</dbReference>
<dbReference type="PROSITE" id="PS50885">
    <property type="entry name" value="HAMP"/>
    <property type="match status" value="1"/>
</dbReference>
<dbReference type="Gene3D" id="6.10.340.10">
    <property type="match status" value="1"/>
</dbReference>
<accession>A0A367ZC61</accession>
<dbReference type="EMBL" id="QOQW01000039">
    <property type="protein sequence ID" value="RCK75319.1"/>
    <property type="molecule type" value="Genomic_DNA"/>
</dbReference>
<dbReference type="Gene3D" id="3.30.450.40">
    <property type="match status" value="1"/>
</dbReference>
<dbReference type="Proteomes" id="UP000252355">
    <property type="component" value="Unassembled WGS sequence"/>
</dbReference>
<dbReference type="InterPro" id="IPR029016">
    <property type="entry name" value="GAF-like_dom_sf"/>
</dbReference>
<dbReference type="SUPFAM" id="SSF55781">
    <property type="entry name" value="GAF domain-like"/>
    <property type="match status" value="1"/>
</dbReference>
<dbReference type="AlphaFoldDB" id="A0A367ZC61"/>
<dbReference type="InterPro" id="IPR003660">
    <property type="entry name" value="HAMP_dom"/>
</dbReference>
<dbReference type="SUPFAM" id="SSF158472">
    <property type="entry name" value="HAMP domain-like"/>
    <property type="match status" value="1"/>
</dbReference>
<evidence type="ECO:0000259" key="2">
    <source>
        <dbReference type="PROSITE" id="PS50885"/>
    </source>
</evidence>
<dbReference type="GO" id="GO:0007165">
    <property type="term" value="P:signal transduction"/>
    <property type="evidence" value="ECO:0007669"/>
    <property type="project" value="InterPro"/>
</dbReference>
<proteinExistence type="predicted"/>
<evidence type="ECO:0000256" key="1">
    <source>
        <dbReference type="SAM" id="Phobius"/>
    </source>
</evidence>
<dbReference type="Pfam" id="PF01590">
    <property type="entry name" value="GAF"/>
    <property type="match status" value="1"/>
</dbReference>
<dbReference type="GO" id="GO:1902201">
    <property type="term" value="P:negative regulation of bacterial-type flagellum-dependent cell motility"/>
    <property type="evidence" value="ECO:0007669"/>
    <property type="project" value="TreeGrafter"/>
</dbReference>
<feature type="transmembrane region" description="Helical" evidence="1">
    <location>
        <begin position="6"/>
        <end position="27"/>
    </location>
</feature>
<dbReference type="SMART" id="SM00065">
    <property type="entry name" value="GAF"/>
    <property type="match status" value="1"/>
</dbReference>
<evidence type="ECO:0000313" key="4">
    <source>
        <dbReference type="EMBL" id="RCK75319.1"/>
    </source>
</evidence>
<dbReference type="GO" id="GO:0005886">
    <property type="term" value="C:plasma membrane"/>
    <property type="evidence" value="ECO:0007669"/>
    <property type="project" value="TreeGrafter"/>
</dbReference>
<feature type="transmembrane region" description="Helical" evidence="1">
    <location>
        <begin position="172"/>
        <end position="194"/>
    </location>
</feature>
<dbReference type="InterPro" id="IPR050469">
    <property type="entry name" value="Diguanylate_Cyclase"/>
</dbReference>
<dbReference type="SMART" id="SM00304">
    <property type="entry name" value="HAMP"/>
    <property type="match status" value="1"/>
</dbReference>
<reference evidence="4 5" key="1">
    <citation type="submission" date="2018-05" db="EMBL/GenBank/DDBJ databases">
        <title>A metagenomic window into the 2 km-deep terrestrial subsurface aquifer revealed taxonomically and functionally diverse microbial community comprising novel uncultured bacterial lineages.</title>
        <authorList>
            <person name="Kadnikov V.V."/>
            <person name="Mardanov A.V."/>
            <person name="Beletsky A.V."/>
            <person name="Banks D."/>
            <person name="Pimenov N.V."/>
            <person name="Frank Y.A."/>
            <person name="Karnachuk O.V."/>
            <person name="Ravin N.V."/>
        </authorList>
    </citation>
    <scope>NUCLEOTIDE SEQUENCE [LARGE SCALE GENOMIC DNA]</scope>
    <source>
        <strain evidence="4">BY5</strain>
    </source>
</reference>